<gene>
    <name evidence="2" type="ordered locus">Oweho_2566</name>
</gene>
<name>G8R8E1_OWEHD</name>
<dbReference type="HOGENOM" id="CLU_2168434_0_0_10"/>
<evidence type="ECO:0000313" key="2">
    <source>
        <dbReference type="EMBL" id="AEV33534.1"/>
    </source>
</evidence>
<keyword evidence="1" id="KW-0812">Transmembrane</keyword>
<keyword evidence="3" id="KW-1185">Reference proteome</keyword>
<dbReference type="Proteomes" id="UP000005631">
    <property type="component" value="Chromosome"/>
</dbReference>
<dbReference type="RefSeq" id="WP_014202883.1">
    <property type="nucleotide sequence ID" value="NC_016599.1"/>
</dbReference>
<dbReference type="EMBL" id="CP003156">
    <property type="protein sequence ID" value="AEV33534.1"/>
    <property type="molecule type" value="Genomic_DNA"/>
</dbReference>
<dbReference type="KEGG" id="oho:Oweho_2566"/>
<dbReference type="AlphaFoldDB" id="G8R8E1"/>
<feature type="transmembrane region" description="Helical" evidence="1">
    <location>
        <begin position="82"/>
        <end position="99"/>
    </location>
</feature>
<accession>G8R8E1</accession>
<sequence>MRSFTILSLSILIIGFALKILHYPYGNATLITGVILLVAVIFLTLFQKPKSIDFRKIATVLVFVFVLTRALKMLGVAVHPNIFLLGTISILLILPLYVIQRLREKKISKK</sequence>
<feature type="transmembrane region" description="Helical" evidence="1">
    <location>
        <begin position="58"/>
        <end position="76"/>
    </location>
</feature>
<dbReference type="STRING" id="926562.Oweho_2566"/>
<keyword evidence="1" id="KW-1133">Transmembrane helix</keyword>
<reference evidence="2 3" key="1">
    <citation type="journal article" date="2012" name="Stand. Genomic Sci.">
        <title>Genome sequence of the orange-pigmented seawater bacterium Owenweeksia hongkongensis type strain (UST20020801(T)).</title>
        <authorList>
            <person name="Riedel T."/>
            <person name="Held B."/>
            <person name="Nolan M."/>
            <person name="Lucas S."/>
            <person name="Lapidus A."/>
            <person name="Tice H."/>
            <person name="Del Rio T.G."/>
            <person name="Cheng J.F."/>
            <person name="Han C."/>
            <person name="Tapia R."/>
            <person name="Goodwin L.A."/>
            <person name="Pitluck S."/>
            <person name="Liolios K."/>
            <person name="Mavromatis K."/>
            <person name="Pagani I."/>
            <person name="Ivanova N."/>
            <person name="Mikhailova N."/>
            <person name="Pati A."/>
            <person name="Chen A."/>
            <person name="Palaniappan K."/>
            <person name="Rohde M."/>
            <person name="Tindall B.J."/>
            <person name="Detter J.C."/>
            <person name="Goker M."/>
            <person name="Woyke T."/>
            <person name="Bristow J."/>
            <person name="Eisen J.A."/>
            <person name="Markowitz V."/>
            <person name="Hugenholtz P."/>
            <person name="Klenk H.P."/>
            <person name="Kyrpides N.C."/>
        </authorList>
    </citation>
    <scope>NUCLEOTIDE SEQUENCE</scope>
    <source>
        <strain evidence="3">DSM 17368 / JCM 12287 / NRRL B-23963</strain>
    </source>
</reference>
<organism evidence="2 3">
    <name type="scientific">Owenweeksia hongkongensis (strain DSM 17368 / CIP 108786 / JCM 12287 / NRRL B-23963 / UST20020801)</name>
    <dbReference type="NCBI Taxonomy" id="926562"/>
    <lineage>
        <taxon>Bacteria</taxon>
        <taxon>Pseudomonadati</taxon>
        <taxon>Bacteroidota</taxon>
        <taxon>Flavobacteriia</taxon>
        <taxon>Flavobacteriales</taxon>
        <taxon>Owenweeksiaceae</taxon>
        <taxon>Owenweeksia</taxon>
    </lineage>
</organism>
<dbReference type="OrthoDB" id="1163872at2"/>
<feature type="transmembrane region" description="Helical" evidence="1">
    <location>
        <begin position="27"/>
        <end position="46"/>
    </location>
</feature>
<proteinExistence type="predicted"/>
<keyword evidence="1" id="KW-0472">Membrane</keyword>
<evidence type="ECO:0000256" key="1">
    <source>
        <dbReference type="SAM" id="Phobius"/>
    </source>
</evidence>
<protein>
    <submittedName>
        <fullName evidence="2">Uncharacterized protein</fullName>
    </submittedName>
</protein>
<evidence type="ECO:0000313" key="3">
    <source>
        <dbReference type="Proteomes" id="UP000005631"/>
    </source>
</evidence>